<proteinExistence type="inferred from homology"/>
<accession>A0A2U3L114</accession>
<dbReference type="CDD" id="cd02503">
    <property type="entry name" value="MobA"/>
    <property type="match status" value="1"/>
</dbReference>
<dbReference type="GO" id="GO:0046872">
    <property type="term" value="F:metal ion binding"/>
    <property type="evidence" value="ECO:0007669"/>
    <property type="project" value="UniProtKB-KW"/>
</dbReference>
<dbReference type="InterPro" id="IPR029044">
    <property type="entry name" value="Nucleotide-diphossugar_trans"/>
</dbReference>
<dbReference type="AlphaFoldDB" id="A0A2U3L114"/>
<feature type="domain" description="MobA-like NTP transferase" evidence="9">
    <location>
        <begin position="10"/>
        <end position="151"/>
    </location>
</feature>
<comment type="similarity">
    <text evidence="8">Belongs to the MobA family.</text>
</comment>
<keyword evidence="6 8" id="KW-0342">GTP-binding</keyword>
<organism evidence="10 11">
    <name type="scientific">Candidatus Sulfotelmatobacter kueseliae</name>
    <dbReference type="NCBI Taxonomy" id="2042962"/>
    <lineage>
        <taxon>Bacteria</taxon>
        <taxon>Pseudomonadati</taxon>
        <taxon>Acidobacteriota</taxon>
        <taxon>Terriglobia</taxon>
        <taxon>Terriglobales</taxon>
        <taxon>Candidatus Korobacteraceae</taxon>
        <taxon>Candidatus Sulfotelmatobacter</taxon>
    </lineage>
</organism>
<comment type="subcellular location">
    <subcellularLocation>
        <location evidence="8">Cytoplasm</location>
    </subcellularLocation>
</comment>
<feature type="binding site" evidence="8">
    <location>
        <begin position="13"/>
        <end position="15"/>
    </location>
    <ligand>
        <name>GTP</name>
        <dbReference type="ChEBI" id="CHEBI:37565"/>
    </ligand>
</feature>
<dbReference type="HAMAP" id="MF_00316">
    <property type="entry name" value="MobA"/>
    <property type="match status" value="1"/>
</dbReference>
<dbReference type="InterPro" id="IPR013482">
    <property type="entry name" value="Molybde_CF_guanTrfase"/>
</dbReference>
<sequence length="196" mass="20980">MNNLEPDVAAFILAGGKSTRMGADKAFLALDGRTLLARALDLARSVTHDVRIVGEASKFRVFAPVVEDLFPACGPLGGIHPALRASGAELNLILAVDMPFVPPALLPFLIARARSSAAMVTVARAGGGWQPLCAVYRREFADVAESALREGRYKIDALFDAGRTQVIEEEELEAAGFSASVFRNLNTKEDLEAALR</sequence>
<keyword evidence="5 8" id="KW-0460">Magnesium</keyword>
<comment type="caution">
    <text evidence="8">Lacks conserved residue(s) required for the propagation of feature annotation.</text>
</comment>
<evidence type="ECO:0000256" key="6">
    <source>
        <dbReference type="ARBA" id="ARBA00023134"/>
    </source>
</evidence>
<keyword evidence="3 8" id="KW-0479">Metal-binding</keyword>
<feature type="binding site" evidence="8">
    <location>
        <position position="68"/>
    </location>
    <ligand>
        <name>GTP</name>
        <dbReference type="ChEBI" id="CHEBI:37565"/>
    </ligand>
</feature>
<dbReference type="GO" id="GO:0006777">
    <property type="term" value="P:Mo-molybdopterin cofactor biosynthetic process"/>
    <property type="evidence" value="ECO:0007669"/>
    <property type="project" value="UniProtKB-KW"/>
</dbReference>
<evidence type="ECO:0000256" key="7">
    <source>
        <dbReference type="ARBA" id="ARBA00023150"/>
    </source>
</evidence>
<feature type="binding site" evidence="8">
    <location>
        <position position="25"/>
    </location>
    <ligand>
        <name>GTP</name>
        <dbReference type="ChEBI" id="CHEBI:37565"/>
    </ligand>
</feature>
<reference evidence="11" key="1">
    <citation type="submission" date="2018-02" db="EMBL/GenBank/DDBJ databases">
        <authorList>
            <person name="Hausmann B."/>
        </authorList>
    </citation>
    <scope>NUCLEOTIDE SEQUENCE [LARGE SCALE GENOMIC DNA]</scope>
    <source>
        <strain evidence="11">Peat soil MAG SbA1</strain>
    </source>
</reference>
<comment type="catalytic activity">
    <reaction evidence="8">
        <text>Mo-molybdopterin + GTP + H(+) = Mo-molybdopterin guanine dinucleotide + diphosphate</text>
        <dbReference type="Rhea" id="RHEA:34243"/>
        <dbReference type="ChEBI" id="CHEBI:15378"/>
        <dbReference type="ChEBI" id="CHEBI:33019"/>
        <dbReference type="ChEBI" id="CHEBI:37565"/>
        <dbReference type="ChEBI" id="CHEBI:71302"/>
        <dbReference type="ChEBI" id="CHEBI:71310"/>
        <dbReference type="EC" id="2.7.7.77"/>
    </reaction>
</comment>
<keyword evidence="4 8" id="KW-0547">Nucleotide-binding</keyword>
<dbReference type="PANTHER" id="PTHR19136">
    <property type="entry name" value="MOLYBDENUM COFACTOR GUANYLYLTRANSFERASE"/>
    <property type="match status" value="1"/>
</dbReference>
<dbReference type="GO" id="GO:0061603">
    <property type="term" value="F:molybdenum cofactor guanylyltransferase activity"/>
    <property type="evidence" value="ECO:0007669"/>
    <property type="project" value="UniProtKB-EC"/>
</dbReference>
<dbReference type="PANTHER" id="PTHR19136:SF81">
    <property type="entry name" value="MOLYBDENUM COFACTOR GUANYLYLTRANSFERASE"/>
    <property type="match status" value="1"/>
</dbReference>
<dbReference type="Proteomes" id="UP000238701">
    <property type="component" value="Unassembled WGS sequence"/>
</dbReference>
<evidence type="ECO:0000256" key="2">
    <source>
        <dbReference type="ARBA" id="ARBA00022679"/>
    </source>
</evidence>
<dbReference type="Pfam" id="PF12804">
    <property type="entry name" value="NTP_transf_3"/>
    <property type="match status" value="1"/>
</dbReference>
<comment type="cofactor">
    <cofactor evidence="8">
        <name>Mg(2+)</name>
        <dbReference type="ChEBI" id="CHEBI:18420"/>
    </cofactor>
</comment>
<gene>
    <name evidence="8 10" type="primary">mobA</name>
    <name evidence="10" type="ORF">SBA1_60033</name>
</gene>
<evidence type="ECO:0000256" key="4">
    <source>
        <dbReference type="ARBA" id="ARBA00022741"/>
    </source>
</evidence>
<keyword evidence="2 8" id="KW-0808">Transferase</keyword>
<dbReference type="GO" id="GO:0005525">
    <property type="term" value="F:GTP binding"/>
    <property type="evidence" value="ECO:0007669"/>
    <property type="project" value="UniProtKB-UniRule"/>
</dbReference>
<feature type="binding site" evidence="8">
    <location>
        <position position="97"/>
    </location>
    <ligand>
        <name>Mg(2+)</name>
        <dbReference type="ChEBI" id="CHEBI:18420"/>
    </ligand>
</feature>
<evidence type="ECO:0000256" key="8">
    <source>
        <dbReference type="HAMAP-Rule" id="MF_00316"/>
    </source>
</evidence>
<keyword evidence="1 8" id="KW-0963">Cytoplasm</keyword>
<dbReference type="SUPFAM" id="SSF53448">
    <property type="entry name" value="Nucleotide-diphospho-sugar transferases"/>
    <property type="match status" value="1"/>
</dbReference>
<comment type="domain">
    <text evidence="8">The N-terminal domain determines nucleotide recognition and specific binding, while the C-terminal domain determines the specific binding to the target protein.</text>
</comment>
<feature type="binding site" evidence="8">
    <location>
        <position position="97"/>
    </location>
    <ligand>
        <name>GTP</name>
        <dbReference type="ChEBI" id="CHEBI:37565"/>
    </ligand>
</feature>
<name>A0A2U3L114_9BACT</name>
<evidence type="ECO:0000256" key="5">
    <source>
        <dbReference type="ARBA" id="ARBA00022842"/>
    </source>
</evidence>
<keyword evidence="7 8" id="KW-0501">Molybdenum cofactor biosynthesis</keyword>
<dbReference type="InterPro" id="IPR025877">
    <property type="entry name" value="MobA-like_NTP_Trfase"/>
</dbReference>
<keyword evidence="10" id="KW-0548">Nucleotidyltransferase</keyword>
<evidence type="ECO:0000256" key="3">
    <source>
        <dbReference type="ARBA" id="ARBA00022723"/>
    </source>
</evidence>
<evidence type="ECO:0000313" key="11">
    <source>
        <dbReference type="Proteomes" id="UP000238701"/>
    </source>
</evidence>
<protein>
    <recommendedName>
        <fullName evidence="8">Probable molybdenum cofactor guanylyltransferase</fullName>
        <shortName evidence="8">MoCo guanylyltransferase</shortName>
        <ecNumber evidence="8">2.7.7.77</ecNumber>
    </recommendedName>
    <alternativeName>
        <fullName evidence="8">GTP:molybdopterin guanylyltransferase</fullName>
    </alternativeName>
    <alternativeName>
        <fullName evidence="8">Mo-MPT guanylyltransferase</fullName>
    </alternativeName>
    <alternativeName>
        <fullName evidence="8">Molybdopterin guanylyltransferase</fullName>
    </alternativeName>
    <alternativeName>
        <fullName evidence="8">Molybdopterin-guanine dinucleotide synthase</fullName>
        <shortName evidence="8">MGD synthase</shortName>
    </alternativeName>
</protein>
<dbReference type="GO" id="GO:0005737">
    <property type="term" value="C:cytoplasm"/>
    <property type="evidence" value="ECO:0007669"/>
    <property type="project" value="UniProtKB-SubCell"/>
</dbReference>
<dbReference type="OrthoDB" id="9788394at2"/>
<evidence type="ECO:0000256" key="1">
    <source>
        <dbReference type="ARBA" id="ARBA00022490"/>
    </source>
</evidence>
<comment type="function">
    <text evidence="8">Transfers a GMP moiety from GTP to Mo-molybdopterin (Mo-MPT) cofactor (Moco or molybdenum cofactor) to form Mo-molybdopterin guanine dinucleotide (Mo-MGD) cofactor.</text>
</comment>
<evidence type="ECO:0000313" key="10">
    <source>
        <dbReference type="EMBL" id="SPF45479.1"/>
    </source>
</evidence>
<evidence type="ECO:0000259" key="9">
    <source>
        <dbReference type="Pfam" id="PF12804"/>
    </source>
</evidence>
<dbReference type="EMBL" id="OMOD01000155">
    <property type="protein sequence ID" value="SPF45479.1"/>
    <property type="molecule type" value="Genomic_DNA"/>
</dbReference>
<dbReference type="EC" id="2.7.7.77" evidence="8"/>
<dbReference type="Gene3D" id="3.90.550.10">
    <property type="entry name" value="Spore Coat Polysaccharide Biosynthesis Protein SpsA, Chain A"/>
    <property type="match status" value="1"/>
</dbReference>